<protein>
    <submittedName>
        <fullName evidence="1">Uncharacterized protein</fullName>
    </submittedName>
</protein>
<dbReference type="Gramene" id="MELO3C020834.2.1">
    <property type="protein sequence ID" value="MELO3C020834.2.1"/>
    <property type="gene ID" value="MELO3C020834.2"/>
</dbReference>
<sequence length="62" mass="6868">MAAFAREIKVKALLGSPSYLSKTNCATATIYGCLVVNHLFTERRVNQRRFGCTDGDNPKVSF</sequence>
<accession>A0A9I9DMD8</accession>
<dbReference type="EnsemblPlants" id="MELO3C020834.2.1">
    <property type="protein sequence ID" value="MELO3C020834.2.1"/>
    <property type="gene ID" value="MELO3C020834.2"/>
</dbReference>
<dbReference type="AlphaFoldDB" id="A0A9I9DMD8"/>
<reference evidence="1" key="1">
    <citation type="submission" date="2023-03" db="UniProtKB">
        <authorList>
            <consortium name="EnsemblPlants"/>
        </authorList>
    </citation>
    <scope>IDENTIFICATION</scope>
</reference>
<evidence type="ECO:0000313" key="1">
    <source>
        <dbReference type="EnsemblPlants" id="MELO3C020834.2.1"/>
    </source>
</evidence>
<proteinExistence type="predicted"/>
<dbReference type="PROSITE" id="PS51257">
    <property type="entry name" value="PROKAR_LIPOPROTEIN"/>
    <property type="match status" value="1"/>
</dbReference>
<organism evidence="1">
    <name type="scientific">Cucumis melo</name>
    <name type="common">Muskmelon</name>
    <dbReference type="NCBI Taxonomy" id="3656"/>
    <lineage>
        <taxon>Eukaryota</taxon>
        <taxon>Viridiplantae</taxon>
        <taxon>Streptophyta</taxon>
        <taxon>Embryophyta</taxon>
        <taxon>Tracheophyta</taxon>
        <taxon>Spermatophyta</taxon>
        <taxon>Magnoliopsida</taxon>
        <taxon>eudicotyledons</taxon>
        <taxon>Gunneridae</taxon>
        <taxon>Pentapetalae</taxon>
        <taxon>rosids</taxon>
        <taxon>fabids</taxon>
        <taxon>Cucurbitales</taxon>
        <taxon>Cucurbitaceae</taxon>
        <taxon>Benincaseae</taxon>
        <taxon>Cucumis</taxon>
    </lineage>
</organism>
<name>A0A9I9DMD8_CUCME</name>